<feature type="domain" description="DUF4123" evidence="1">
    <location>
        <begin position="21"/>
        <end position="133"/>
    </location>
</feature>
<name>A0A1G9WWC1_9GAMM</name>
<keyword evidence="3" id="KW-1185">Reference proteome</keyword>
<evidence type="ECO:0000259" key="1">
    <source>
        <dbReference type="Pfam" id="PF13503"/>
    </source>
</evidence>
<dbReference type="InterPro" id="IPR025391">
    <property type="entry name" value="DUF4123"/>
</dbReference>
<evidence type="ECO:0000313" key="2">
    <source>
        <dbReference type="EMBL" id="SDM88767.1"/>
    </source>
</evidence>
<dbReference type="AlphaFoldDB" id="A0A1G9WWC1"/>
<dbReference type="Proteomes" id="UP000199107">
    <property type="component" value="Unassembled WGS sequence"/>
</dbReference>
<gene>
    <name evidence="2" type="ORF">SAMN05192555_1252</name>
</gene>
<dbReference type="EMBL" id="FNGH01000025">
    <property type="protein sequence ID" value="SDM88767.1"/>
    <property type="molecule type" value="Genomic_DNA"/>
</dbReference>
<sequence>MDIASTLDKLKDDQSGDESIFVLLDGALLPAMQLVYGYEPSPQACPVYYGTPHETCLEVSPCLYEPKGGSSIWDDSENWRGRGVIFTSRYSFFDVLKHLQSLISVSLPSGQLAYWRFYSPDWLASIMDVFETEDIIHFTGPISQWAAFTEDGWQLYRPQIAEEPIHNRDEGWFYLSDTYIESWKSSRREQFILDIQKRANEKSNDFLSETVLKEDISDLFDIAKEAGFTKKAELERFIFLFLKNPDAIRSSEYLLMVKDASYPPMTRLDTVESKLFGMREEERV</sequence>
<organism evidence="2 3">
    <name type="scientific">Franzmannia pantelleriensis</name>
    <dbReference type="NCBI Taxonomy" id="48727"/>
    <lineage>
        <taxon>Bacteria</taxon>
        <taxon>Pseudomonadati</taxon>
        <taxon>Pseudomonadota</taxon>
        <taxon>Gammaproteobacteria</taxon>
        <taxon>Oceanospirillales</taxon>
        <taxon>Halomonadaceae</taxon>
        <taxon>Franzmannia</taxon>
    </lineage>
</organism>
<reference evidence="3" key="1">
    <citation type="submission" date="2016-10" db="EMBL/GenBank/DDBJ databases">
        <authorList>
            <person name="Varghese N."/>
            <person name="Submissions S."/>
        </authorList>
    </citation>
    <scope>NUCLEOTIDE SEQUENCE [LARGE SCALE GENOMIC DNA]</scope>
    <source>
        <strain evidence="3">AAP</strain>
    </source>
</reference>
<dbReference type="RefSeq" id="WP_176817291.1">
    <property type="nucleotide sequence ID" value="NZ_FNGH01000025.1"/>
</dbReference>
<proteinExistence type="predicted"/>
<accession>A0A1G9WWC1</accession>
<protein>
    <recommendedName>
        <fullName evidence="1">DUF4123 domain-containing protein</fullName>
    </recommendedName>
</protein>
<dbReference type="STRING" id="48727.SAMN05192555_1252"/>
<evidence type="ECO:0000313" key="3">
    <source>
        <dbReference type="Proteomes" id="UP000199107"/>
    </source>
</evidence>
<dbReference type="Pfam" id="PF13503">
    <property type="entry name" value="DUF4123"/>
    <property type="match status" value="1"/>
</dbReference>